<dbReference type="Pfam" id="PF00177">
    <property type="entry name" value="Ribosomal_S7"/>
    <property type="match status" value="2"/>
</dbReference>
<accession>A0ABM8VZ35</accession>
<dbReference type="InterPro" id="IPR036823">
    <property type="entry name" value="Ribosomal_uS7_dom_sf"/>
</dbReference>
<comment type="similarity">
    <text evidence="1">Belongs to the universal ribosomal protein uS7 family.</text>
</comment>
<dbReference type="Gene3D" id="1.10.455.10">
    <property type="entry name" value="Ribosomal protein S7 domain"/>
    <property type="match status" value="2"/>
</dbReference>
<evidence type="ECO:0000256" key="2">
    <source>
        <dbReference type="ARBA" id="ARBA00022980"/>
    </source>
</evidence>
<name>A0ABM8VZ35_GIGMA</name>
<dbReference type="PIRSF" id="PIRSF002122">
    <property type="entry name" value="RPS7p_RPS7a_RPS5e_RPS7o"/>
    <property type="match status" value="1"/>
</dbReference>
<keyword evidence="6" id="KW-1185">Reference proteome</keyword>
<dbReference type="InterPro" id="IPR000235">
    <property type="entry name" value="Ribosomal_uS7"/>
</dbReference>
<evidence type="ECO:0000256" key="1">
    <source>
        <dbReference type="ARBA" id="ARBA00007151"/>
    </source>
</evidence>
<dbReference type="SUPFAM" id="SSF47973">
    <property type="entry name" value="Ribosomal protein S7"/>
    <property type="match status" value="1"/>
</dbReference>
<feature type="domain" description="Small ribosomal subunit protein uS7" evidence="4">
    <location>
        <begin position="1"/>
        <end position="46"/>
    </location>
</feature>
<keyword evidence="3" id="KW-0687">Ribonucleoprotein</keyword>
<gene>
    <name evidence="5" type="ORF">GMARGA_LOCUS1347</name>
</gene>
<evidence type="ECO:0000259" key="4">
    <source>
        <dbReference type="Pfam" id="PF00177"/>
    </source>
</evidence>
<protein>
    <submittedName>
        <fullName evidence="5">23588_t:CDS:1</fullName>
    </submittedName>
</protein>
<evidence type="ECO:0000313" key="5">
    <source>
        <dbReference type="EMBL" id="CAG8483236.1"/>
    </source>
</evidence>
<dbReference type="EMBL" id="CAJVQB010000344">
    <property type="protein sequence ID" value="CAG8483236.1"/>
    <property type="molecule type" value="Genomic_DNA"/>
</dbReference>
<evidence type="ECO:0000256" key="3">
    <source>
        <dbReference type="ARBA" id="ARBA00023274"/>
    </source>
</evidence>
<dbReference type="Proteomes" id="UP000789901">
    <property type="component" value="Unassembled WGS sequence"/>
</dbReference>
<sequence length="104" mass="11826">MKDGEKRKARKLVYQAAQLVEEKTSLPFLTVFEGAVANAKPYWELRIEGAREAKKKTPHLPFSQLLGESIFDAYNKKGGAIQKKEAIQKKGEENKAFATFLNRR</sequence>
<comment type="caution">
    <text evidence="5">The sequence shown here is derived from an EMBL/GenBank/DDBJ whole genome shotgun (WGS) entry which is preliminary data.</text>
</comment>
<dbReference type="InterPro" id="IPR023798">
    <property type="entry name" value="Ribosomal_uS7_dom"/>
</dbReference>
<feature type="domain" description="Small ribosomal subunit protein uS7" evidence="4">
    <location>
        <begin position="47"/>
        <end position="95"/>
    </location>
</feature>
<keyword evidence="2" id="KW-0689">Ribosomal protein</keyword>
<proteinExistence type="inferred from homology"/>
<reference evidence="5 6" key="1">
    <citation type="submission" date="2021-06" db="EMBL/GenBank/DDBJ databases">
        <authorList>
            <person name="Kallberg Y."/>
            <person name="Tangrot J."/>
            <person name="Rosling A."/>
        </authorList>
    </citation>
    <scope>NUCLEOTIDE SEQUENCE [LARGE SCALE GENOMIC DNA]</scope>
    <source>
        <strain evidence="5 6">120-4 pot B 10/14</strain>
    </source>
</reference>
<evidence type="ECO:0000313" key="6">
    <source>
        <dbReference type="Proteomes" id="UP000789901"/>
    </source>
</evidence>
<organism evidence="5 6">
    <name type="scientific">Gigaspora margarita</name>
    <dbReference type="NCBI Taxonomy" id="4874"/>
    <lineage>
        <taxon>Eukaryota</taxon>
        <taxon>Fungi</taxon>
        <taxon>Fungi incertae sedis</taxon>
        <taxon>Mucoromycota</taxon>
        <taxon>Glomeromycotina</taxon>
        <taxon>Glomeromycetes</taxon>
        <taxon>Diversisporales</taxon>
        <taxon>Gigasporaceae</taxon>
        <taxon>Gigaspora</taxon>
    </lineage>
</organism>